<keyword evidence="5 6" id="KW-0456">Lyase</keyword>
<evidence type="ECO:0000256" key="1">
    <source>
        <dbReference type="ARBA" id="ARBA00022741"/>
    </source>
</evidence>
<accession>A0A7W3JTZ4</accession>
<name>A0A7W3JTZ4_9MICO</name>
<feature type="binding site" evidence="6">
    <location>
        <position position="46"/>
    </location>
    <ligand>
        <name>(6S)-NADPHX</name>
        <dbReference type="ChEBI" id="CHEBI:64076"/>
    </ligand>
</feature>
<feature type="binding site" evidence="6">
    <location>
        <position position="227"/>
    </location>
    <ligand>
        <name>AMP</name>
        <dbReference type="ChEBI" id="CHEBI:456215"/>
    </ligand>
</feature>
<reference evidence="8 9" key="1">
    <citation type="submission" date="2020-07" db="EMBL/GenBank/DDBJ databases">
        <title>Sequencing the genomes of 1000 actinobacteria strains.</title>
        <authorList>
            <person name="Klenk H.-P."/>
        </authorList>
    </citation>
    <scope>NUCLEOTIDE SEQUENCE [LARGE SCALE GENOMIC DNA]</scope>
    <source>
        <strain evidence="8 9">DSM 23737</strain>
    </source>
</reference>
<keyword evidence="2 6" id="KW-0067">ATP-binding</keyword>
<comment type="catalytic activity">
    <reaction evidence="6">
        <text>(6S)-NADPHX + ADP = AMP + phosphate + NADPH + H(+)</text>
        <dbReference type="Rhea" id="RHEA:32235"/>
        <dbReference type="ChEBI" id="CHEBI:15378"/>
        <dbReference type="ChEBI" id="CHEBI:43474"/>
        <dbReference type="ChEBI" id="CHEBI:57783"/>
        <dbReference type="ChEBI" id="CHEBI:64076"/>
        <dbReference type="ChEBI" id="CHEBI:456215"/>
        <dbReference type="ChEBI" id="CHEBI:456216"/>
        <dbReference type="EC" id="4.2.1.136"/>
    </reaction>
</comment>
<dbReference type="AlphaFoldDB" id="A0A7W3JTZ4"/>
<feature type="domain" description="YjeF C-terminal" evidence="7">
    <location>
        <begin position="11"/>
        <end position="292"/>
    </location>
</feature>
<evidence type="ECO:0000313" key="8">
    <source>
        <dbReference type="EMBL" id="MBA8829229.1"/>
    </source>
</evidence>
<keyword evidence="9" id="KW-1185">Reference proteome</keyword>
<dbReference type="EMBL" id="JACGWU010000003">
    <property type="protein sequence ID" value="MBA8829229.1"/>
    <property type="molecule type" value="Genomic_DNA"/>
</dbReference>
<comment type="caution">
    <text evidence="8">The sequence shown here is derived from an EMBL/GenBank/DDBJ whole genome shotgun (WGS) entry which is preliminary data.</text>
</comment>
<evidence type="ECO:0000256" key="4">
    <source>
        <dbReference type="ARBA" id="ARBA00023027"/>
    </source>
</evidence>
<dbReference type="RefSeq" id="WP_182484670.1">
    <property type="nucleotide sequence ID" value="NZ_JACGWU010000003.1"/>
</dbReference>
<protein>
    <recommendedName>
        <fullName evidence="6">ADP-dependent (S)-NAD(P)H-hydrate dehydratase</fullName>
        <ecNumber evidence="6">4.2.1.136</ecNumber>
    </recommendedName>
    <alternativeName>
        <fullName evidence="6">ADP-dependent NAD(P)HX dehydratase</fullName>
    </alternativeName>
</protein>
<dbReference type="PROSITE" id="PS01050">
    <property type="entry name" value="YJEF_C_2"/>
    <property type="match status" value="1"/>
</dbReference>
<dbReference type="Pfam" id="PF01256">
    <property type="entry name" value="Carb_kinase"/>
    <property type="match status" value="1"/>
</dbReference>
<gene>
    <name evidence="6" type="primary">nnrD</name>
    <name evidence="8" type="ORF">FB555_001332</name>
</gene>
<evidence type="ECO:0000256" key="6">
    <source>
        <dbReference type="HAMAP-Rule" id="MF_01965"/>
    </source>
</evidence>
<evidence type="ECO:0000256" key="2">
    <source>
        <dbReference type="ARBA" id="ARBA00022840"/>
    </source>
</evidence>
<dbReference type="PANTHER" id="PTHR12592">
    <property type="entry name" value="ATP-DEPENDENT (S)-NAD(P)H-HYDRATE DEHYDRATASE FAMILY MEMBER"/>
    <property type="match status" value="1"/>
</dbReference>
<dbReference type="SUPFAM" id="SSF53613">
    <property type="entry name" value="Ribokinase-like"/>
    <property type="match status" value="1"/>
</dbReference>
<dbReference type="InterPro" id="IPR000631">
    <property type="entry name" value="CARKD"/>
</dbReference>
<feature type="binding site" evidence="6">
    <location>
        <position position="142"/>
    </location>
    <ligand>
        <name>(6S)-NADPHX</name>
        <dbReference type="ChEBI" id="CHEBI:64076"/>
    </ligand>
</feature>
<dbReference type="GO" id="GO:0052855">
    <property type="term" value="F:ADP-dependent NAD(P)H-hydrate dehydratase activity"/>
    <property type="evidence" value="ECO:0007669"/>
    <property type="project" value="UniProtKB-UniRule"/>
</dbReference>
<keyword evidence="3 6" id="KW-0521">NADP</keyword>
<feature type="binding site" evidence="6">
    <location>
        <position position="96"/>
    </location>
    <ligand>
        <name>(6S)-NADPHX</name>
        <dbReference type="ChEBI" id="CHEBI:64076"/>
    </ligand>
</feature>
<dbReference type="Proteomes" id="UP000524237">
    <property type="component" value="Unassembled WGS sequence"/>
</dbReference>
<proteinExistence type="inferred from homology"/>
<dbReference type="InterPro" id="IPR029056">
    <property type="entry name" value="Ribokinase-like"/>
</dbReference>
<dbReference type="GO" id="GO:0052856">
    <property type="term" value="F:NAD(P)HX epimerase activity"/>
    <property type="evidence" value="ECO:0007669"/>
    <property type="project" value="TreeGrafter"/>
</dbReference>
<dbReference type="PROSITE" id="PS51383">
    <property type="entry name" value="YJEF_C_3"/>
    <property type="match status" value="1"/>
</dbReference>
<organism evidence="8 9">
    <name type="scientific">Alpinimonas psychrophila</name>
    <dbReference type="NCBI Taxonomy" id="748908"/>
    <lineage>
        <taxon>Bacteria</taxon>
        <taxon>Bacillati</taxon>
        <taxon>Actinomycetota</taxon>
        <taxon>Actinomycetes</taxon>
        <taxon>Micrococcales</taxon>
        <taxon>Microbacteriaceae</taxon>
        <taxon>Alpinimonas</taxon>
    </lineage>
</organism>
<evidence type="ECO:0000256" key="3">
    <source>
        <dbReference type="ARBA" id="ARBA00022857"/>
    </source>
</evidence>
<dbReference type="HAMAP" id="MF_01965">
    <property type="entry name" value="NADHX_dehydratase"/>
    <property type="match status" value="1"/>
</dbReference>
<dbReference type="InterPro" id="IPR017953">
    <property type="entry name" value="Carbohydrate_kinase_pred_CS"/>
</dbReference>
<sequence length="297" mass="30763">MDTSHASVLWDAKSSAPFLAVPTKTDTKYSRGVLGVVTGSKLYPGAAVLNVEAAYRTGLGMVRFLGARRGGDLVLARRPETVCVPGRVQAWLVGSGMDAVTRSHTASVRLQAALQSGMPVVVDAGALDLARSSRGPVVITPHARELAMLIYSLKLAHVEAFADVDQLAASISQDPERWVEVAADEFNVTVLLKGHVTHVATPADDRGARFHARIQSPTTWLATAGTGDVLAGVLGALVATHAEQVLKDPEILGPLAATAAFLHGVAAGRAANGGPIVALDVAEALPTTIAATLVAIL</sequence>
<feature type="binding site" evidence="6">
    <location>
        <position position="228"/>
    </location>
    <ligand>
        <name>(6S)-NADPHX</name>
        <dbReference type="ChEBI" id="CHEBI:64076"/>
    </ligand>
</feature>
<dbReference type="Gene3D" id="3.40.1190.20">
    <property type="match status" value="1"/>
</dbReference>
<comment type="subunit">
    <text evidence="6">Homotetramer.</text>
</comment>
<evidence type="ECO:0000313" key="9">
    <source>
        <dbReference type="Proteomes" id="UP000524237"/>
    </source>
</evidence>
<comment type="cofactor">
    <cofactor evidence="6">
        <name>Mg(2+)</name>
        <dbReference type="ChEBI" id="CHEBI:18420"/>
    </cofactor>
</comment>
<keyword evidence="4 6" id="KW-0520">NAD</keyword>
<dbReference type="CDD" id="cd01171">
    <property type="entry name" value="YXKO-related"/>
    <property type="match status" value="1"/>
</dbReference>
<comment type="catalytic activity">
    <reaction evidence="6">
        <text>(6S)-NADHX + ADP = AMP + phosphate + NADH + H(+)</text>
        <dbReference type="Rhea" id="RHEA:32223"/>
        <dbReference type="ChEBI" id="CHEBI:15378"/>
        <dbReference type="ChEBI" id="CHEBI:43474"/>
        <dbReference type="ChEBI" id="CHEBI:57945"/>
        <dbReference type="ChEBI" id="CHEBI:64074"/>
        <dbReference type="ChEBI" id="CHEBI:456215"/>
        <dbReference type="ChEBI" id="CHEBI:456216"/>
        <dbReference type="EC" id="4.2.1.136"/>
    </reaction>
</comment>
<feature type="binding site" evidence="6">
    <location>
        <begin position="193"/>
        <end position="197"/>
    </location>
    <ligand>
        <name>AMP</name>
        <dbReference type="ChEBI" id="CHEBI:456215"/>
    </ligand>
</feature>
<keyword evidence="1 6" id="KW-0547">Nucleotide-binding</keyword>
<dbReference type="GO" id="GO:0110051">
    <property type="term" value="P:metabolite repair"/>
    <property type="evidence" value="ECO:0007669"/>
    <property type="project" value="TreeGrafter"/>
</dbReference>
<comment type="function">
    <text evidence="6">Catalyzes the dehydration of the S-form of NAD(P)HX at the expense of ADP, which is converted to AMP. Together with NAD(P)HX epimerase, which catalyzes the epimerization of the S- and R-forms, the enzyme allows the repair of both epimers of NAD(P)HX, a damaged form of NAD(P)H that is a result of enzymatic or heat-dependent hydration.</text>
</comment>
<dbReference type="EC" id="4.2.1.136" evidence="6"/>
<evidence type="ECO:0000259" key="7">
    <source>
        <dbReference type="PROSITE" id="PS51383"/>
    </source>
</evidence>
<dbReference type="GO" id="GO:0005524">
    <property type="term" value="F:ATP binding"/>
    <property type="evidence" value="ECO:0007669"/>
    <property type="project" value="UniProtKB-KW"/>
</dbReference>
<dbReference type="GO" id="GO:0046496">
    <property type="term" value="P:nicotinamide nucleotide metabolic process"/>
    <property type="evidence" value="ECO:0007669"/>
    <property type="project" value="UniProtKB-UniRule"/>
</dbReference>
<comment type="similarity">
    <text evidence="6">Belongs to the NnrD/CARKD family.</text>
</comment>
<evidence type="ECO:0000256" key="5">
    <source>
        <dbReference type="ARBA" id="ARBA00023239"/>
    </source>
</evidence>
<dbReference type="PANTHER" id="PTHR12592:SF0">
    <property type="entry name" value="ATP-DEPENDENT (S)-NAD(P)H-HYDRATE DEHYDRATASE"/>
    <property type="match status" value="1"/>
</dbReference>